<evidence type="ECO:0000313" key="2">
    <source>
        <dbReference type="EMBL" id="KEQ97145.1"/>
    </source>
</evidence>
<evidence type="ECO:0000313" key="3">
    <source>
        <dbReference type="Proteomes" id="UP000030641"/>
    </source>
</evidence>
<organism evidence="2 3">
    <name type="scientific">Aureobasidium subglaciale (strain EXF-2481)</name>
    <name type="common">Aureobasidium pullulans var. subglaciale</name>
    <dbReference type="NCBI Taxonomy" id="1043005"/>
    <lineage>
        <taxon>Eukaryota</taxon>
        <taxon>Fungi</taxon>
        <taxon>Dikarya</taxon>
        <taxon>Ascomycota</taxon>
        <taxon>Pezizomycotina</taxon>
        <taxon>Dothideomycetes</taxon>
        <taxon>Dothideomycetidae</taxon>
        <taxon>Dothideales</taxon>
        <taxon>Saccotheciaceae</taxon>
        <taxon>Aureobasidium</taxon>
    </lineage>
</organism>
<dbReference type="RefSeq" id="XP_013345444.1">
    <property type="nucleotide sequence ID" value="XM_013489990.1"/>
</dbReference>
<dbReference type="HOGENOM" id="CLU_1348689_0_0_1"/>
<dbReference type="InParanoid" id="A0A074YHI0"/>
<evidence type="ECO:0000256" key="1">
    <source>
        <dbReference type="SAM" id="MobiDB-lite"/>
    </source>
</evidence>
<feature type="region of interest" description="Disordered" evidence="1">
    <location>
        <begin position="1"/>
        <end position="22"/>
    </location>
</feature>
<dbReference type="AlphaFoldDB" id="A0A074YHI0"/>
<keyword evidence="3" id="KW-1185">Reference proteome</keyword>
<sequence length="203" mass="22126">MAPSPVQSSTQSRPRYTRSKSGAQVALIRAKRNKQQPIPTYDPSKHGFLDLPGEARNLIYDLVVQDMPCAGTLNLYTFRIPTPSMALACKEIFGEVMGYVVQNLSFAGQVINLAVGLTFPSPRLLCSLSALVSIWMLVPLLACTSASDISISAPLALMVQVLSRSAVTGISRSRTTKLLSQPQEQMQRQTLVCGSGRQTWKRA</sequence>
<accession>A0A074YHI0</accession>
<dbReference type="Proteomes" id="UP000030641">
    <property type="component" value="Unassembled WGS sequence"/>
</dbReference>
<name>A0A074YHI0_AURSE</name>
<dbReference type="EMBL" id="KL584755">
    <property type="protein sequence ID" value="KEQ97145.1"/>
    <property type="molecule type" value="Genomic_DNA"/>
</dbReference>
<protein>
    <submittedName>
        <fullName evidence="2">Uncharacterized protein</fullName>
    </submittedName>
</protein>
<dbReference type="GeneID" id="25366136"/>
<gene>
    <name evidence="2" type="ORF">AUEXF2481DRAFT_38544</name>
</gene>
<reference evidence="2 3" key="1">
    <citation type="journal article" date="2014" name="BMC Genomics">
        <title>Genome sequencing of four Aureobasidium pullulans varieties: biotechnological potential, stress tolerance, and description of new species.</title>
        <authorList>
            <person name="Gostin Ar C."/>
            <person name="Ohm R.A."/>
            <person name="Kogej T."/>
            <person name="Sonjak S."/>
            <person name="Turk M."/>
            <person name="Zajc J."/>
            <person name="Zalar P."/>
            <person name="Grube M."/>
            <person name="Sun H."/>
            <person name="Han J."/>
            <person name="Sharma A."/>
            <person name="Chiniquy J."/>
            <person name="Ngan C.Y."/>
            <person name="Lipzen A."/>
            <person name="Barry K."/>
            <person name="Grigoriev I.V."/>
            <person name="Gunde-Cimerman N."/>
        </authorList>
    </citation>
    <scope>NUCLEOTIDE SEQUENCE [LARGE SCALE GENOMIC DNA]</scope>
    <source>
        <strain evidence="2 3">EXF-2481</strain>
    </source>
</reference>
<proteinExistence type="predicted"/>
<dbReference type="OrthoDB" id="5229512at2759"/>